<keyword evidence="2" id="KW-1185">Reference proteome</keyword>
<reference evidence="2" key="2">
    <citation type="submission" date="2013-03" db="EMBL/GenBank/DDBJ databases">
        <title>The Cellulophaga phages: a novel, diverse, and globally ubiquitous model system.</title>
        <authorList>
            <person name="Holmfeldt K."/>
            <person name="Solonenko N."/>
            <person name="Shah M."/>
            <person name="Corrier K."/>
            <person name="Riemann L."/>
            <person name="VerBerkmoes N.C."/>
            <person name="Sullivan M.B."/>
        </authorList>
    </citation>
    <scope>NUCLEOTIDE SEQUENCE [LARGE SCALE GENOMIC DNA]</scope>
</reference>
<dbReference type="Proteomes" id="UP000014728">
    <property type="component" value="Segment"/>
</dbReference>
<accession>R9ZZN5</accession>
<protein>
    <submittedName>
        <fullName evidence="1">Uncharacterized protein</fullName>
    </submittedName>
</protein>
<evidence type="ECO:0000313" key="2">
    <source>
        <dbReference type="Proteomes" id="UP000014728"/>
    </source>
</evidence>
<dbReference type="KEGG" id="vg:16797192"/>
<dbReference type="RefSeq" id="YP_008241227.1">
    <property type="nucleotide sequence ID" value="NC_021794.1"/>
</dbReference>
<evidence type="ECO:0000313" key="1">
    <source>
        <dbReference type="EMBL" id="AGO48546.1"/>
    </source>
</evidence>
<sequence length="94" mass="11131">MSRDLRDQFRKETNKDPIRLAYQTIPSVTTDYIKWLEEQLSIHVVSESTYPEEFVHLVKGNYLDKDGSIKEAQTMKDHLGNEYFMVAKDKLYSR</sequence>
<proteinExistence type="predicted"/>
<gene>
    <name evidence="1" type="ORF">Phi18:3_gp034</name>
</gene>
<reference evidence="1 2" key="1">
    <citation type="journal article" date="2013" name="Proc. Natl. Acad. Sci. U.S.A.">
        <title>Twelve previously unknown phage genera are ubiquitous in global oceans.</title>
        <authorList>
            <person name="Holmfeldt K."/>
            <person name="Solonenko N."/>
            <person name="Shah M."/>
            <person name="Corrier K."/>
            <person name="Riemann L."/>
            <person name="Verberkmoes N.C."/>
            <person name="Sullivan M.B."/>
        </authorList>
    </citation>
    <scope>NUCLEOTIDE SEQUENCE [LARGE SCALE GENOMIC DNA]</scope>
    <source>
        <strain evidence="1">Phi18:3</strain>
    </source>
</reference>
<dbReference type="EMBL" id="KC821620">
    <property type="protein sequence ID" value="AGO48546.1"/>
    <property type="molecule type" value="Genomic_DNA"/>
</dbReference>
<organism evidence="1 2">
    <name type="scientific">Cellulophaga phage phi18:3</name>
    <dbReference type="NCBI Taxonomy" id="1327983"/>
    <lineage>
        <taxon>Viruses</taxon>
        <taxon>Duplodnaviria</taxon>
        <taxon>Heunggongvirae</taxon>
        <taxon>Uroviricota</taxon>
        <taxon>Caudoviricetes</taxon>
        <taxon>Pachyviridae</taxon>
        <taxon>Baltivirus</taxon>
        <taxon>Baltivirus phi18tres</taxon>
    </lineage>
</organism>
<dbReference type="GeneID" id="16797192"/>
<name>R9ZZN5_9CAUD</name>